<dbReference type="GO" id="GO:0016787">
    <property type="term" value="F:hydrolase activity"/>
    <property type="evidence" value="ECO:0007669"/>
    <property type="project" value="UniProtKB-KW"/>
</dbReference>
<evidence type="ECO:0000256" key="5">
    <source>
        <dbReference type="ARBA" id="ARBA00022801"/>
    </source>
</evidence>
<accession>A0A5B9R2R1</accession>
<dbReference type="Pfam" id="PF01541">
    <property type="entry name" value="GIY-YIG"/>
    <property type="match status" value="1"/>
</dbReference>
<proteinExistence type="predicted"/>
<dbReference type="InterPro" id="IPR000305">
    <property type="entry name" value="GIY-YIG_endonuc"/>
</dbReference>
<dbReference type="InterPro" id="IPR035901">
    <property type="entry name" value="GIY-YIG_endonuc_sf"/>
</dbReference>
<dbReference type="PANTHER" id="PTHR31290">
    <property type="entry name" value="UV-DAMAGE ENDONUCLEASE"/>
    <property type="match status" value="1"/>
</dbReference>
<dbReference type="EMBL" id="CP042914">
    <property type="protein sequence ID" value="QEG43726.1"/>
    <property type="molecule type" value="Genomic_DNA"/>
</dbReference>
<evidence type="ECO:0000313" key="8">
    <source>
        <dbReference type="EMBL" id="QEG43726.1"/>
    </source>
</evidence>
<keyword evidence="4" id="KW-0228">DNA excision</keyword>
<dbReference type="EC" id="3.-.-.-" evidence="8"/>
<dbReference type="CDD" id="cd10456">
    <property type="entry name" value="GIY-YIG_UPF0213"/>
    <property type="match status" value="1"/>
</dbReference>
<dbReference type="Gene3D" id="3.40.1440.10">
    <property type="entry name" value="GIY-YIG endonuclease"/>
    <property type="match status" value="1"/>
</dbReference>
<organism evidence="8 9">
    <name type="scientific">Roseimaritima ulvae</name>
    <dbReference type="NCBI Taxonomy" id="980254"/>
    <lineage>
        <taxon>Bacteria</taxon>
        <taxon>Pseudomonadati</taxon>
        <taxon>Planctomycetota</taxon>
        <taxon>Planctomycetia</taxon>
        <taxon>Pirellulales</taxon>
        <taxon>Pirellulaceae</taxon>
        <taxon>Roseimaritima</taxon>
    </lineage>
</organism>
<name>A0A5B9R2R1_9BACT</name>
<dbReference type="AlphaFoldDB" id="A0A5B9R2R1"/>
<feature type="domain" description="GIY-YIG" evidence="7">
    <location>
        <begin position="306"/>
        <end position="381"/>
    </location>
</feature>
<dbReference type="NCBIfam" id="TIGR00629">
    <property type="entry name" value="uvde"/>
    <property type="match status" value="1"/>
</dbReference>
<dbReference type="Pfam" id="PF03851">
    <property type="entry name" value="UvdE"/>
    <property type="match status" value="1"/>
</dbReference>
<reference evidence="8 9" key="1">
    <citation type="submission" date="2019-08" db="EMBL/GenBank/DDBJ databases">
        <title>Deep-cultivation of Planctomycetes and their phenomic and genomic characterization uncovers novel biology.</title>
        <authorList>
            <person name="Wiegand S."/>
            <person name="Jogler M."/>
            <person name="Boedeker C."/>
            <person name="Pinto D."/>
            <person name="Vollmers J."/>
            <person name="Rivas-Marin E."/>
            <person name="Kohn T."/>
            <person name="Peeters S.H."/>
            <person name="Heuer A."/>
            <person name="Rast P."/>
            <person name="Oberbeckmann S."/>
            <person name="Bunk B."/>
            <person name="Jeske O."/>
            <person name="Meyerdierks A."/>
            <person name="Storesund J.E."/>
            <person name="Kallscheuer N."/>
            <person name="Luecker S."/>
            <person name="Lage O.M."/>
            <person name="Pohl T."/>
            <person name="Merkel B.J."/>
            <person name="Hornburger P."/>
            <person name="Mueller R.-W."/>
            <person name="Bruemmer F."/>
            <person name="Labrenz M."/>
            <person name="Spormann A.M."/>
            <person name="Op den Camp H."/>
            <person name="Overmann J."/>
            <person name="Amann R."/>
            <person name="Jetten M.S.M."/>
            <person name="Mascher T."/>
            <person name="Medema M.H."/>
            <person name="Devos D.P."/>
            <person name="Kaster A.-K."/>
            <person name="Ovreas L."/>
            <person name="Rohde M."/>
            <person name="Galperin M.Y."/>
            <person name="Jogler C."/>
        </authorList>
    </citation>
    <scope>NUCLEOTIDE SEQUENCE [LARGE SCALE GENOMIC DNA]</scope>
    <source>
        <strain evidence="8 9">UC8</strain>
    </source>
</reference>
<keyword evidence="3" id="KW-0227">DNA damage</keyword>
<dbReference type="GO" id="GO:0009411">
    <property type="term" value="P:response to UV"/>
    <property type="evidence" value="ECO:0007669"/>
    <property type="project" value="InterPro"/>
</dbReference>
<gene>
    <name evidence="8" type="primary">uvsE</name>
    <name evidence="8" type="ORF">UC8_57800</name>
</gene>
<sequence length="386" mass="43297">MNTAAATPSSIRLGLCCIFRDQPIKFRQTTVKANSAMERSAALARLSELCLTNAAALQDALRYCADHGIGCFRINSQILPLKTHAECGYAIDDLPDGKQIVRAFKACGKFAAAHNIRTCFHPDQFVVLNSPRGDVVDRSIDELEYQSEVAQWINADVVNIHGGGAYGDKAAALDRFADTLNRLSNRARSRLTIENDDVTYTPADLLPLCQRENIPLVYDVHHHRCHGDDLSIDEATEQAIATWDREPLFHISSPLDGWQGDKPRRHHDYINIADFPDAWRNRTLTVEVEAKAKELAVLKLKQQLSERWFVYILRCGDDSLYTGIAKDVQRRVAEHNAGKGARYTRSRLPVEVQYQECQLTQSAALKRELAIKAMSKTAKQRLIKSG</sequence>
<evidence type="ECO:0000256" key="6">
    <source>
        <dbReference type="ARBA" id="ARBA00023204"/>
    </source>
</evidence>
<dbReference type="PROSITE" id="PS50164">
    <property type="entry name" value="GIY_YIG"/>
    <property type="match status" value="1"/>
</dbReference>
<keyword evidence="9" id="KW-1185">Reference proteome</keyword>
<dbReference type="RefSeq" id="WP_068140912.1">
    <property type="nucleotide sequence ID" value="NZ_CP042914.1"/>
</dbReference>
<evidence type="ECO:0000256" key="2">
    <source>
        <dbReference type="ARBA" id="ARBA00022759"/>
    </source>
</evidence>
<keyword evidence="6" id="KW-0234">DNA repair</keyword>
<dbReference type="OrthoDB" id="9782576at2"/>
<keyword evidence="5 8" id="KW-0378">Hydrolase</keyword>
<evidence type="ECO:0000313" key="9">
    <source>
        <dbReference type="Proteomes" id="UP000325286"/>
    </source>
</evidence>
<dbReference type="InterPro" id="IPR036237">
    <property type="entry name" value="Xyl_isomerase-like_sf"/>
</dbReference>
<keyword evidence="2 8" id="KW-0255">Endonuclease</keyword>
<protein>
    <submittedName>
        <fullName evidence="8">UV DNA damage endonuclease</fullName>
        <ecNumber evidence="8">3.-.-.-</ecNumber>
    </submittedName>
</protein>
<keyword evidence="1" id="KW-0540">Nuclease</keyword>
<evidence type="ECO:0000259" key="7">
    <source>
        <dbReference type="PROSITE" id="PS50164"/>
    </source>
</evidence>
<evidence type="ECO:0000256" key="3">
    <source>
        <dbReference type="ARBA" id="ARBA00022763"/>
    </source>
</evidence>
<evidence type="ECO:0000256" key="1">
    <source>
        <dbReference type="ARBA" id="ARBA00022722"/>
    </source>
</evidence>
<evidence type="ECO:0000256" key="4">
    <source>
        <dbReference type="ARBA" id="ARBA00022769"/>
    </source>
</evidence>
<dbReference type="GO" id="GO:0006289">
    <property type="term" value="P:nucleotide-excision repair"/>
    <property type="evidence" value="ECO:0007669"/>
    <property type="project" value="InterPro"/>
</dbReference>
<dbReference type="InterPro" id="IPR004601">
    <property type="entry name" value="UvdE"/>
</dbReference>
<dbReference type="GO" id="GO:0004519">
    <property type="term" value="F:endonuclease activity"/>
    <property type="evidence" value="ECO:0007669"/>
    <property type="project" value="UniProtKB-KW"/>
</dbReference>
<dbReference type="SUPFAM" id="SSF82771">
    <property type="entry name" value="GIY-YIG endonuclease"/>
    <property type="match status" value="1"/>
</dbReference>
<dbReference type="Gene3D" id="3.20.20.150">
    <property type="entry name" value="Divalent-metal-dependent TIM barrel enzymes"/>
    <property type="match status" value="1"/>
</dbReference>
<dbReference type="Proteomes" id="UP000325286">
    <property type="component" value="Chromosome"/>
</dbReference>
<dbReference type="PANTHER" id="PTHR31290:SF5">
    <property type="entry name" value="UV-DAMAGE ENDONUCLEASE"/>
    <property type="match status" value="1"/>
</dbReference>
<dbReference type="SUPFAM" id="SSF51658">
    <property type="entry name" value="Xylose isomerase-like"/>
    <property type="match status" value="1"/>
</dbReference>
<dbReference type="KEGG" id="rul:UC8_57800"/>